<dbReference type="PANTHER" id="PTHR11941:SF133">
    <property type="entry name" value="1,2-EPOXYPHENYLACETYL-COA ISOMERASE"/>
    <property type="match status" value="1"/>
</dbReference>
<dbReference type="Pfam" id="PF00378">
    <property type="entry name" value="ECH_1"/>
    <property type="match status" value="1"/>
</dbReference>
<dbReference type="OrthoDB" id="9781757at2"/>
<dbReference type="InterPro" id="IPR001753">
    <property type="entry name" value="Enoyl-CoA_hydra/iso"/>
</dbReference>
<proteinExistence type="inferred from homology"/>
<evidence type="ECO:0000313" key="4">
    <source>
        <dbReference type="Proteomes" id="UP000193200"/>
    </source>
</evidence>
<dbReference type="InParanoid" id="A0A1Y5SE01"/>
<dbReference type="Gene3D" id="3.90.226.10">
    <property type="entry name" value="2-enoyl-CoA Hydratase, Chain A, domain 1"/>
    <property type="match status" value="1"/>
</dbReference>
<dbReference type="Proteomes" id="UP000193200">
    <property type="component" value="Unassembled WGS sequence"/>
</dbReference>
<dbReference type="RefSeq" id="WP_085882653.1">
    <property type="nucleotide sequence ID" value="NZ_FWFR01000001.1"/>
</dbReference>
<gene>
    <name evidence="3" type="primary">paaG_1</name>
    <name evidence="3" type="ORF">OCH7691_01438</name>
</gene>
<keyword evidence="4" id="KW-1185">Reference proteome</keyword>
<dbReference type="InterPro" id="IPR014748">
    <property type="entry name" value="Enoyl-CoA_hydra_C"/>
</dbReference>
<evidence type="ECO:0000256" key="2">
    <source>
        <dbReference type="ARBA" id="ARBA00023239"/>
    </source>
</evidence>
<dbReference type="CDD" id="cd06558">
    <property type="entry name" value="crotonase-like"/>
    <property type="match status" value="1"/>
</dbReference>
<name>A0A1Y5SE01_9PROT</name>
<dbReference type="Gene3D" id="1.10.12.10">
    <property type="entry name" value="Lyase 2-enoyl-coa Hydratase, Chain A, domain 2"/>
    <property type="match status" value="1"/>
</dbReference>
<sequence>MSDDILMNKADGVATITLNRPEVLNALSEAMVQGLGEFLTDIEGDPSVRCVVLKGAGEHFMAGGDVKGFGPLAKLPPEERRRRFEARIHKLHPVIFTMRRLRQPVIASVQGAAAGFGLSLAMACDMVIAADKAFFTLAYVRIGTSPDGSGSYFLPRIVGMKKAMEIALLGDRFDAATARDLGLVNYVVPAETLEAETAKLAARFVAGPARAIANTKALLNASLGNSLESQLAREAWSFADSAASEDWAEGVTAFAEKREPRFTGK</sequence>
<dbReference type="AlphaFoldDB" id="A0A1Y5SE01"/>
<protein>
    <submittedName>
        <fullName evidence="3">1,2-epoxyphenylacetyl-CoA isomerase</fullName>
        <ecNumber evidence="3">5.3.3.18</ecNumber>
    </submittedName>
</protein>
<evidence type="ECO:0000256" key="1">
    <source>
        <dbReference type="ARBA" id="ARBA00005254"/>
    </source>
</evidence>
<dbReference type="InterPro" id="IPR029045">
    <property type="entry name" value="ClpP/crotonase-like_dom_sf"/>
</dbReference>
<dbReference type="EMBL" id="FWFR01000001">
    <property type="protein sequence ID" value="SLN35826.1"/>
    <property type="molecule type" value="Genomic_DNA"/>
</dbReference>
<evidence type="ECO:0000313" key="3">
    <source>
        <dbReference type="EMBL" id="SLN35826.1"/>
    </source>
</evidence>
<keyword evidence="3" id="KW-0413">Isomerase</keyword>
<dbReference type="GO" id="GO:0016829">
    <property type="term" value="F:lyase activity"/>
    <property type="evidence" value="ECO:0007669"/>
    <property type="project" value="UniProtKB-KW"/>
</dbReference>
<dbReference type="GO" id="GO:0006635">
    <property type="term" value="P:fatty acid beta-oxidation"/>
    <property type="evidence" value="ECO:0007669"/>
    <property type="project" value="TreeGrafter"/>
</dbReference>
<dbReference type="EC" id="5.3.3.18" evidence="3"/>
<comment type="similarity">
    <text evidence="1">Belongs to the enoyl-CoA hydratase/isomerase family.</text>
</comment>
<dbReference type="GO" id="GO:0016853">
    <property type="term" value="F:isomerase activity"/>
    <property type="evidence" value="ECO:0007669"/>
    <property type="project" value="UniProtKB-KW"/>
</dbReference>
<keyword evidence="2" id="KW-0456">Lyase</keyword>
<reference evidence="3 4" key="1">
    <citation type="submission" date="2017-03" db="EMBL/GenBank/DDBJ databases">
        <authorList>
            <person name="Afonso C.L."/>
            <person name="Miller P.J."/>
            <person name="Scott M.A."/>
            <person name="Spackman E."/>
            <person name="Goraichik I."/>
            <person name="Dimitrov K.M."/>
            <person name="Suarez D.L."/>
            <person name="Swayne D.E."/>
        </authorList>
    </citation>
    <scope>NUCLEOTIDE SEQUENCE [LARGE SCALE GENOMIC DNA]</scope>
    <source>
        <strain evidence="3 4">CECT 7691</strain>
    </source>
</reference>
<accession>A0A1Y5SE01</accession>
<dbReference type="PANTHER" id="PTHR11941">
    <property type="entry name" value="ENOYL-COA HYDRATASE-RELATED"/>
    <property type="match status" value="1"/>
</dbReference>
<organism evidence="3 4">
    <name type="scientific">Oceanibacterium hippocampi</name>
    <dbReference type="NCBI Taxonomy" id="745714"/>
    <lineage>
        <taxon>Bacteria</taxon>
        <taxon>Pseudomonadati</taxon>
        <taxon>Pseudomonadota</taxon>
        <taxon>Alphaproteobacteria</taxon>
        <taxon>Sneathiellales</taxon>
        <taxon>Sneathiellaceae</taxon>
        <taxon>Oceanibacterium</taxon>
    </lineage>
</organism>
<dbReference type="SUPFAM" id="SSF52096">
    <property type="entry name" value="ClpP/crotonase"/>
    <property type="match status" value="1"/>
</dbReference>